<comment type="caution">
    <text evidence="1">The sequence shown here is derived from an EMBL/GenBank/DDBJ whole genome shotgun (WGS) entry which is preliminary data.</text>
</comment>
<protein>
    <submittedName>
        <fullName evidence="1">Uncharacterized protein</fullName>
    </submittedName>
</protein>
<proteinExistence type="predicted"/>
<name>A0A0W8F392_9ZZZZ</name>
<dbReference type="EMBL" id="LNQE01001559">
    <property type="protein sequence ID" value="KUG15380.1"/>
    <property type="molecule type" value="Genomic_DNA"/>
</dbReference>
<evidence type="ECO:0000313" key="1">
    <source>
        <dbReference type="EMBL" id="KUG15380.1"/>
    </source>
</evidence>
<reference evidence="1" key="1">
    <citation type="journal article" date="2015" name="Proc. Natl. Acad. Sci. U.S.A.">
        <title>Networks of energetic and metabolic interactions define dynamics in microbial communities.</title>
        <authorList>
            <person name="Embree M."/>
            <person name="Liu J.K."/>
            <person name="Al-Bassam M.M."/>
            <person name="Zengler K."/>
        </authorList>
    </citation>
    <scope>NUCLEOTIDE SEQUENCE</scope>
</reference>
<organism evidence="1">
    <name type="scientific">hydrocarbon metagenome</name>
    <dbReference type="NCBI Taxonomy" id="938273"/>
    <lineage>
        <taxon>unclassified sequences</taxon>
        <taxon>metagenomes</taxon>
        <taxon>ecological metagenomes</taxon>
    </lineage>
</organism>
<accession>A0A0W8F392</accession>
<sequence length="44" mass="4702">MAAAQVPVGIPEQYHRRFGAGGAAAGDFITPCSHHGFIRHVQSR</sequence>
<dbReference type="AlphaFoldDB" id="A0A0W8F392"/>
<gene>
    <name evidence="1" type="ORF">ASZ90_014959</name>
</gene>